<sequence>MPLQDATASAGASTGGRSEEAKATDVAARRLRGI</sequence>
<organism evidence="2 3">
    <name type="scientific">Nitrospirillum iridis</name>
    <dbReference type="NCBI Taxonomy" id="765888"/>
    <lineage>
        <taxon>Bacteria</taxon>
        <taxon>Pseudomonadati</taxon>
        <taxon>Pseudomonadota</taxon>
        <taxon>Alphaproteobacteria</taxon>
        <taxon>Rhodospirillales</taxon>
        <taxon>Azospirillaceae</taxon>
        <taxon>Nitrospirillum</taxon>
    </lineage>
</organism>
<proteinExistence type="predicted"/>
<reference evidence="2 3" key="1">
    <citation type="submission" date="2020-08" db="EMBL/GenBank/DDBJ databases">
        <title>Genomic Encyclopedia of Type Strains, Phase IV (KMG-IV): sequencing the most valuable type-strain genomes for metagenomic binning, comparative biology and taxonomic classification.</title>
        <authorList>
            <person name="Goeker M."/>
        </authorList>
    </citation>
    <scope>NUCLEOTIDE SEQUENCE [LARGE SCALE GENOMIC DNA]</scope>
    <source>
        <strain evidence="2 3">DSM 22198</strain>
    </source>
</reference>
<keyword evidence="3" id="KW-1185">Reference proteome</keyword>
<evidence type="ECO:0000313" key="2">
    <source>
        <dbReference type="EMBL" id="MBB6254899.1"/>
    </source>
</evidence>
<feature type="region of interest" description="Disordered" evidence="1">
    <location>
        <begin position="1"/>
        <end position="34"/>
    </location>
</feature>
<accession>A0A7X0B370</accession>
<name>A0A7X0B370_9PROT</name>
<protein>
    <submittedName>
        <fullName evidence="2">Uncharacterized protein</fullName>
    </submittedName>
</protein>
<dbReference type="AlphaFoldDB" id="A0A7X0B370"/>
<gene>
    <name evidence="2" type="ORF">FHS74_005492</name>
</gene>
<dbReference type="Proteomes" id="UP000539175">
    <property type="component" value="Unassembled WGS sequence"/>
</dbReference>
<comment type="caution">
    <text evidence="2">The sequence shown here is derived from an EMBL/GenBank/DDBJ whole genome shotgun (WGS) entry which is preliminary data.</text>
</comment>
<evidence type="ECO:0000313" key="3">
    <source>
        <dbReference type="Proteomes" id="UP000539175"/>
    </source>
</evidence>
<dbReference type="EMBL" id="JACIIZ010000021">
    <property type="protein sequence ID" value="MBB6254899.1"/>
    <property type="molecule type" value="Genomic_DNA"/>
</dbReference>
<feature type="compositionally biased region" description="Low complexity" evidence="1">
    <location>
        <begin position="1"/>
        <end position="16"/>
    </location>
</feature>
<evidence type="ECO:0000256" key="1">
    <source>
        <dbReference type="SAM" id="MobiDB-lite"/>
    </source>
</evidence>